<gene>
    <name evidence="4" type="ORF">E0F76_13265</name>
</gene>
<feature type="domain" description="Arabinosidase BT-3657-like N-terminal" evidence="3">
    <location>
        <begin position="321"/>
        <end position="431"/>
    </location>
</feature>
<dbReference type="SUPFAM" id="SSF75005">
    <property type="entry name" value="Arabinanase/levansucrase/invertase"/>
    <property type="match status" value="1"/>
</dbReference>
<organism evidence="4 5">
    <name type="scientific">Flavobacterium cellulosilyticum</name>
    <dbReference type="NCBI Taxonomy" id="2541731"/>
    <lineage>
        <taxon>Bacteria</taxon>
        <taxon>Pseudomonadati</taxon>
        <taxon>Bacteroidota</taxon>
        <taxon>Flavobacteriia</taxon>
        <taxon>Flavobacteriales</taxon>
        <taxon>Flavobacteriaceae</taxon>
        <taxon>Flavobacterium</taxon>
    </lineage>
</organism>
<dbReference type="Pfam" id="PF22847">
    <property type="entry name" value="BT_3657-like_N"/>
    <property type="match status" value="1"/>
</dbReference>
<proteinExistence type="predicted"/>
<dbReference type="OrthoDB" id="9794725at2"/>
<feature type="domain" description="BD-FAE-like" evidence="2">
    <location>
        <begin position="66"/>
        <end position="260"/>
    </location>
</feature>
<name>A0A4V2YZ51_9FLAO</name>
<dbReference type="GO" id="GO:0016787">
    <property type="term" value="F:hydrolase activity"/>
    <property type="evidence" value="ECO:0007669"/>
    <property type="project" value="UniProtKB-KW"/>
</dbReference>
<evidence type="ECO:0000313" key="5">
    <source>
        <dbReference type="Proteomes" id="UP000295479"/>
    </source>
</evidence>
<dbReference type="AlphaFoldDB" id="A0A4V2YZ51"/>
<sequence>MKNSSFKLALIFSFGFTSLIFSQNNEIPLWQIIPGSIDAVDYKQEPRIDDKGNITGIRKVTEPTLKVFLANNKNTKNTAVIICPGGSYSLLSHEKEGDKVAEWFNSIGVSAFVLKYRLPSDIIMKDKTIGPLQDAQEAIRTLRRNTAEWNLDPAKIGIIGFSAGGHLASTLSTHYNDKIYESKDNGSARPDFSILIYPVISMEDGITHKGSKENLLGKNASSEMVAKYSNEKQVDFNTPITFLVHATDDGAVPVENSINYYLALKKNKVAAEMHLYESGGHGFGLGVQGTNVNWPKACEKWLIANAFIPKADGYVFSYFKGNGEDGLHLAYSEDGYKWDSLKKDTSFLTPEVGKDKLMRDPCIIKGGDGLYHMVWTVSWTDKGIGYASSADLIHWSTQEFIPVMAHEKNARNTWAPEITFDEKNNQYMIYWASTVEGKFTETKSEEEKGYNHRIYYTTTKDFKKFSRTKLLYEPGFNVIDATILKQDKGFVMFLKDETKNPVQKNIKMAYSEKLTGPYTKASAPITGNYWAEGPTAIQINGAWTVYFDKYRDHKYGAVQETATGWQDISEGISFPSGTRHGTIIKVPAAVIDSLKKE</sequence>
<evidence type="ECO:0000313" key="4">
    <source>
        <dbReference type="EMBL" id="TDD95747.1"/>
    </source>
</evidence>
<accession>A0A4V2YZ51</accession>
<dbReference type="InterPro" id="IPR029058">
    <property type="entry name" value="AB_hydrolase_fold"/>
</dbReference>
<dbReference type="EMBL" id="SMFK01000009">
    <property type="protein sequence ID" value="TDD95747.1"/>
    <property type="molecule type" value="Genomic_DNA"/>
</dbReference>
<dbReference type="InterPro" id="IPR055133">
    <property type="entry name" value="BT_3657-like_N"/>
</dbReference>
<dbReference type="InterPro" id="IPR050300">
    <property type="entry name" value="GDXG_lipolytic_enzyme"/>
</dbReference>
<comment type="caution">
    <text evidence="4">The sequence shown here is derived from an EMBL/GenBank/DDBJ whole genome shotgun (WGS) entry which is preliminary data.</text>
</comment>
<reference evidence="4 5" key="1">
    <citation type="submission" date="2019-03" db="EMBL/GenBank/DDBJ databases">
        <title>Flavobacterium AR-3-4 sp. nov. isolated from arctic soil.</title>
        <authorList>
            <person name="Chaudhary D.K."/>
        </authorList>
    </citation>
    <scope>NUCLEOTIDE SEQUENCE [LARGE SCALE GENOMIC DNA]</scope>
    <source>
        <strain evidence="4 5">AR-3-4</strain>
    </source>
</reference>
<evidence type="ECO:0000259" key="3">
    <source>
        <dbReference type="Pfam" id="PF22847"/>
    </source>
</evidence>
<dbReference type="PANTHER" id="PTHR48081:SF6">
    <property type="entry name" value="PEPTIDASE S9 PROLYL OLIGOPEPTIDASE CATALYTIC DOMAIN-CONTAINING PROTEIN"/>
    <property type="match status" value="1"/>
</dbReference>
<protein>
    <submittedName>
        <fullName evidence="4">Beta-galactosidase</fullName>
    </submittedName>
</protein>
<dbReference type="PANTHER" id="PTHR48081">
    <property type="entry name" value="AB HYDROLASE SUPERFAMILY PROTEIN C4A8.06C"/>
    <property type="match status" value="1"/>
</dbReference>
<evidence type="ECO:0000259" key="2">
    <source>
        <dbReference type="Pfam" id="PF20434"/>
    </source>
</evidence>
<keyword evidence="1" id="KW-0378">Hydrolase</keyword>
<dbReference type="InterPro" id="IPR049492">
    <property type="entry name" value="BD-FAE-like_dom"/>
</dbReference>
<dbReference type="RefSeq" id="WP_132006893.1">
    <property type="nucleotide sequence ID" value="NZ_SMFK01000009.1"/>
</dbReference>
<keyword evidence="5" id="KW-1185">Reference proteome</keyword>
<dbReference type="InterPro" id="IPR023296">
    <property type="entry name" value="Glyco_hydro_beta-prop_sf"/>
</dbReference>
<dbReference type="Gene3D" id="2.115.10.20">
    <property type="entry name" value="Glycosyl hydrolase domain, family 43"/>
    <property type="match status" value="1"/>
</dbReference>
<dbReference type="Proteomes" id="UP000295479">
    <property type="component" value="Unassembled WGS sequence"/>
</dbReference>
<evidence type="ECO:0000256" key="1">
    <source>
        <dbReference type="ARBA" id="ARBA00022801"/>
    </source>
</evidence>
<dbReference type="Gene3D" id="3.40.50.1820">
    <property type="entry name" value="alpha/beta hydrolase"/>
    <property type="match status" value="1"/>
</dbReference>
<dbReference type="SUPFAM" id="SSF53474">
    <property type="entry name" value="alpha/beta-Hydrolases"/>
    <property type="match status" value="1"/>
</dbReference>
<dbReference type="Pfam" id="PF20434">
    <property type="entry name" value="BD-FAE"/>
    <property type="match status" value="1"/>
</dbReference>
<dbReference type="CDD" id="cd08983">
    <property type="entry name" value="GH43_Bt3655-like"/>
    <property type="match status" value="1"/>
</dbReference>